<keyword evidence="3" id="KW-1185">Reference proteome</keyword>
<dbReference type="Proteomes" id="UP000007305">
    <property type="component" value="Chromosome 2"/>
</dbReference>
<organism evidence="2 3">
    <name type="scientific">Zea mays</name>
    <name type="common">Maize</name>
    <dbReference type="NCBI Taxonomy" id="4577"/>
    <lineage>
        <taxon>Eukaryota</taxon>
        <taxon>Viridiplantae</taxon>
        <taxon>Streptophyta</taxon>
        <taxon>Embryophyta</taxon>
        <taxon>Tracheophyta</taxon>
        <taxon>Spermatophyta</taxon>
        <taxon>Magnoliopsida</taxon>
        <taxon>Liliopsida</taxon>
        <taxon>Poales</taxon>
        <taxon>Poaceae</taxon>
        <taxon>PACMAD clade</taxon>
        <taxon>Panicoideae</taxon>
        <taxon>Andropogonodae</taxon>
        <taxon>Andropogoneae</taxon>
        <taxon>Tripsacinae</taxon>
        <taxon>Zea</taxon>
    </lineage>
</organism>
<dbReference type="AlphaFoldDB" id="A0A804MBM2"/>
<reference evidence="3" key="1">
    <citation type="submission" date="2015-12" db="EMBL/GenBank/DDBJ databases">
        <title>Update maize B73 reference genome by single molecule sequencing technologies.</title>
        <authorList>
            <consortium name="Maize Genome Sequencing Project"/>
            <person name="Ware D."/>
        </authorList>
    </citation>
    <scope>NUCLEOTIDE SEQUENCE [LARGE SCALE GENOMIC DNA]</scope>
    <source>
        <strain evidence="3">cv. B73</strain>
    </source>
</reference>
<reference evidence="2" key="2">
    <citation type="submission" date="2019-07" db="EMBL/GenBank/DDBJ databases">
        <authorList>
            <person name="Seetharam A."/>
            <person name="Woodhouse M."/>
            <person name="Cannon E."/>
        </authorList>
    </citation>
    <scope>NUCLEOTIDE SEQUENCE [LARGE SCALE GENOMIC DNA]</scope>
    <source>
        <strain evidence="2">cv. B73</strain>
    </source>
</reference>
<feature type="compositionally biased region" description="Basic residues" evidence="1">
    <location>
        <begin position="524"/>
        <end position="534"/>
    </location>
</feature>
<dbReference type="EnsemblPlants" id="Zm00001eb073420_T002">
    <property type="protein sequence ID" value="Zm00001eb073420_P002"/>
    <property type="gene ID" value="Zm00001eb073420"/>
</dbReference>
<feature type="compositionally biased region" description="Polar residues" evidence="1">
    <location>
        <begin position="1"/>
        <end position="15"/>
    </location>
</feature>
<protein>
    <submittedName>
        <fullName evidence="2">Uncharacterized protein</fullName>
    </submittedName>
</protein>
<evidence type="ECO:0000313" key="3">
    <source>
        <dbReference type="Proteomes" id="UP000007305"/>
    </source>
</evidence>
<feature type="region of interest" description="Disordered" evidence="1">
    <location>
        <begin position="217"/>
        <end position="240"/>
    </location>
</feature>
<name>A0A804MBM2_MAIZE</name>
<evidence type="ECO:0000313" key="2">
    <source>
        <dbReference type="EnsemblPlants" id="Zm00001eb073420_P002"/>
    </source>
</evidence>
<feature type="region of interest" description="Disordered" evidence="1">
    <location>
        <begin position="520"/>
        <end position="540"/>
    </location>
</feature>
<reference evidence="2" key="3">
    <citation type="submission" date="2021-05" db="UniProtKB">
        <authorList>
            <consortium name="EnsemblPlants"/>
        </authorList>
    </citation>
    <scope>IDENTIFICATION</scope>
    <source>
        <strain evidence="2">cv. B73</strain>
    </source>
</reference>
<feature type="region of interest" description="Disordered" evidence="1">
    <location>
        <begin position="343"/>
        <end position="377"/>
    </location>
</feature>
<feature type="region of interest" description="Disordered" evidence="1">
    <location>
        <begin position="1"/>
        <end position="84"/>
    </location>
</feature>
<feature type="region of interest" description="Disordered" evidence="1">
    <location>
        <begin position="121"/>
        <end position="158"/>
    </location>
</feature>
<sequence length="540" mass="57879">MAADPSSSSTGQQTADIRAAPPEDSRQMAMSGPLNVRGDRRPPPMQRAFSRQVSLGSGVTVLGMDRAGRSGGARGQRTLPRSGRSLGVLNHSGGLVQAAGDGAARRVGDFSMFRTKSTLSKQNSMLPTRIRESDLELPTHVEDPQSASSRPAEDPLNKSVPAGRYFAALRGPELDEVRVSSSLFVLGIPVTMDQIRGRGVAVPAAVPDRLLRCVPGPRQPGHPVGRAGGEPGDALPPRHAHDQRRAVAAGGRRARRDVRHLRAQVHLLLRGHPTRVLPPGPRQFLLRAVDRGHVRDHRPTPLLRARAAAPGRVVRLRPAALRARAQDIRAVAVRRQAAAVQGGQPVVPPLGGGQLRRGHTGGEGRVDGGRQAPVGHRGRALHRRVRHAVPAAAHQRGAAQGAAPGVLHVHRHAVGRQPRLGRDLRQLRRRGAHLLLHGHLLVPVPRRAHQLLPGVPVLPRVVVVHVPHDHGVAGHRQVCRGCAVLREQGPRAEPLPHVVDHGVDAARVDAPARARLAIALSQRPGHRHHQGPAKRRGEAE</sequence>
<evidence type="ECO:0000256" key="1">
    <source>
        <dbReference type="SAM" id="MobiDB-lite"/>
    </source>
</evidence>
<proteinExistence type="evidence at protein level"/>
<dbReference type="Gramene" id="Zm00001eb073420_T002">
    <property type="protein sequence ID" value="Zm00001eb073420_P002"/>
    <property type="gene ID" value="Zm00001eb073420"/>
</dbReference>
<accession>A0A804MBM2</accession>
<feature type="compositionally biased region" description="Basic and acidic residues" evidence="1">
    <location>
        <begin position="129"/>
        <end position="143"/>
    </location>
</feature>
<evidence type="ECO:0007829" key="4">
    <source>
        <dbReference type="PeptideAtlas" id="A0A804MBM2"/>
    </source>
</evidence>
<keyword evidence="4" id="KW-1267">Proteomics identification</keyword>